<reference evidence="1" key="1">
    <citation type="submission" date="2018-12" db="EMBL/GenBank/DDBJ databases">
        <title>Singled stranded DNA viruses identified in blackflies (Austrosimulium ungulatum) sampled in New Zealand.</title>
        <authorList>
            <person name="Kraberger S."/>
            <person name="Fontenele R.S."/>
            <person name="Schmidlin K."/>
            <person name="Walters M."/>
            <person name="Varsani A."/>
        </authorList>
    </citation>
    <scope>NUCLEOTIDE SEQUENCE [LARGE SCALE GENOMIC DNA]</scope>
    <source>
        <strain evidence="1">045</strain>
    </source>
</reference>
<proteinExistence type="predicted"/>
<dbReference type="Proteomes" id="UP000322974">
    <property type="component" value="Genome"/>
</dbReference>
<sequence>MAYAHGINADGELLSSAYVHKDRDNPDFNLDCSDLPSLTRQEFADDCDINNLMAQYEKTGVINHFNNGEPRYYDFEEMPDLQNSLHILKDATTAFMSLPAHVRKEFDNDPTQFIEFASDPKNLDKMREYGLAAPAPVETPPQKVEITNLDGLEKKPLDPVTK</sequence>
<evidence type="ECO:0000313" key="1">
    <source>
        <dbReference type="EMBL" id="QCQ84684.1"/>
    </source>
</evidence>
<organism evidence="1">
    <name type="scientific">Blackfly microvirus SF02</name>
    <dbReference type="NCBI Taxonomy" id="2576452"/>
    <lineage>
        <taxon>Viruses</taxon>
        <taxon>Monodnaviria</taxon>
        <taxon>Sangervirae</taxon>
        <taxon>Phixviricota</taxon>
        <taxon>Malgrandaviricetes</taxon>
        <taxon>Petitvirales</taxon>
        <taxon>Microviridae</taxon>
        <taxon>Microvirus</taxon>
    </lineage>
</organism>
<dbReference type="Pfam" id="PF09675">
    <property type="entry name" value="Chlamy_scaf"/>
    <property type="match status" value="1"/>
</dbReference>
<dbReference type="InterPro" id="IPR014131">
    <property type="entry name" value="Chlamydia_phage_Vp3"/>
</dbReference>
<protein>
    <submittedName>
        <fullName evidence="1">Internal scaffolding protein</fullName>
    </submittedName>
</protein>
<name>A0A4P8PTD3_9VIRU</name>
<accession>A0A4P8PTD3</accession>
<dbReference type="EMBL" id="MK249149">
    <property type="protein sequence ID" value="QCQ84684.1"/>
    <property type="molecule type" value="Genomic_DNA"/>
</dbReference>